<dbReference type="Gene3D" id="3.20.20.70">
    <property type="entry name" value="Aldolase class I"/>
    <property type="match status" value="1"/>
</dbReference>
<dbReference type="GO" id="GO:0004557">
    <property type="term" value="F:alpha-galactosidase activity"/>
    <property type="evidence" value="ECO:0007669"/>
    <property type="project" value="UniProtKB-UniRule"/>
</dbReference>
<dbReference type="InterPro" id="IPR050985">
    <property type="entry name" value="Alpha-glycosidase_related"/>
</dbReference>
<dbReference type="PRINTS" id="PR00743">
    <property type="entry name" value="GLHYDRLASE36"/>
</dbReference>
<dbReference type="InterPro" id="IPR031705">
    <property type="entry name" value="Glyco_hydro_36_C"/>
</dbReference>
<reference evidence="10 11" key="1">
    <citation type="submission" date="2016-10" db="EMBL/GenBank/DDBJ databases">
        <authorList>
            <person name="de Groot N.N."/>
        </authorList>
    </citation>
    <scope>NUCLEOTIDE SEQUENCE [LARGE SCALE GENOMIC DNA]</scope>
    <source>
        <strain evidence="10 11">DSM 1801</strain>
    </source>
</reference>
<evidence type="ECO:0000313" key="10">
    <source>
        <dbReference type="EMBL" id="SET52317.1"/>
    </source>
</evidence>
<dbReference type="InterPro" id="IPR000111">
    <property type="entry name" value="Glyco_hydro_27/36_CS"/>
</dbReference>
<dbReference type="Pfam" id="PF02065">
    <property type="entry name" value="Melibiase"/>
    <property type="match status" value="1"/>
</dbReference>
<dbReference type="AlphaFoldDB" id="A0A1I0F343"/>
<feature type="binding site" evidence="7">
    <location>
        <begin position="366"/>
        <end position="367"/>
    </location>
    <ligand>
        <name>substrate</name>
    </ligand>
</feature>
<keyword evidence="3 5" id="KW-0378">Hydrolase</keyword>
<proteinExistence type="inferred from homology"/>
<dbReference type="InterPro" id="IPR031704">
    <property type="entry name" value="Glyco_hydro_36_N"/>
</dbReference>
<feature type="binding site" evidence="7">
    <location>
        <position position="526"/>
    </location>
    <ligand>
        <name>substrate</name>
    </ligand>
</feature>
<organism evidence="10 11">
    <name type="scientific">[Clostridium] polysaccharolyticum</name>
    <dbReference type="NCBI Taxonomy" id="29364"/>
    <lineage>
        <taxon>Bacteria</taxon>
        <taxon>Bacillati</taxon>
        <taxon>Bacillota</taxon>
        <taxon>Clostridia</taxon>
        <taxon>Lachnospirales</taxon>
        <taxon>Lachnospiraceae</taxon>
    </lineage>
</organism>
<dbReference type="InterPro" id="IPR013785">
    <property type="entry name" value="Aldolase_TIM"/>
</dbReference>
<sequence length="729" mass="84271">MGICYNKEERIFKLDSINSTYIIEIIDTEGFVGHVYYGKRLRDTNLGYLTRSQEYPFTPEKNNRERVSFLDNFPFEYSTHGVGDFREPCLKVKSEDGTSACQLCYKEHSIYKGKPELKGLPASFGSEEECTTLELICIDPYINLEVVLCYTIFEKLDVLTRSIRIRNKGAKPVYLERALSLCMEFEGINFDVISLHGSWARERHIQRRHVELGKYAIGSTRGESSHQEHPFMAIVSRETSQDKGNVYGFNLVYSGDFFAQVEGTQFENIRFVMGIHPENFQWKLSTGEEFVTPEVVSVFSDNGIDGMTHIYHDFYRKHLIRSKYKDKERPILINNWEATYFNFNTEKLLHIAEDASKLGIEMLVMDDGWFGKRNDDNCALGDWFVNEEKLKGGLKYLVQEVNKKGMKFGIWFEPEMISPDSDLYREHPDWAIQINGRKPALSRNQYVLDYSRKDVRDEIYQRIKDIMESAPIAYVKWDMNRALTDLGSNMLQADQQGELSHRYVLGVYELLERFTSEFPDVLLEGCSGGGARFDPGILYYCPQIWCSDDTDAIERLQIQEGTAMVYPLSTIGAHVSDCPNHAVGRSTPFETRGYVALTGTFGYELDVTRISDEDKQLIPKQVELYHTYNNLIRNGDYYRLLSYREEGQYDAWQVVSKDKSEALVFYIQVLKRPNYRSKVLKLKGLEEKFMYSIQGQERILSGGALMYAGIPIENMPHDFEGKLLHVVRV</sequence>
<keyword evidence="11" id="KW-1185">Reference proteome</keyword>
<accession>A0A1I0F343</accession>
<gene>
    <name evidence="10" type="ORF">SAMN04487772_12725</name>
</gene>
<comment type="similarity">
    <text evidence="5">Belongs to the glycosyl hydrolase.</text>
</comment>
<feature type="domain" description="Glycosyl hydrolase family 36 N-terminal" evidence="9">
    <location>
        <begin position="31"/>
        <end position="284"/>
    </location>
</feature>
<evidence type="ECO:0000259" key="8">
    <source>
        <dbReference type="Pfam" id="PF16874"/>
    </source>
</evidence>
<dbReference type="Proteomes" id="UP000199800">
    <property type="component" value="Unassembled WGS sequence"/>
</dbReference>
<evidence type="ECO:0000259" key="9">
    <source>
        <dbReference type="Pfam" id="PF16875"/>
    </source>
</evidence>
<dbReference type="OrthoDB" id="9758822at2"/>
<keyword evidence="4 5" id="KW-0326">Glycosidase</keyword>
<dbReference type="Gene3D" id="2.60.40.1180">
    <property type="entry name" value="Golgi alpha-mannosidase II"/>
    <property type="match status" value="1"/>
</dbReference>
<evidence type="ECO:0000313" key="11">
    <source>
        <dbReference type="Proteomes" id="UP000199800"/>
    </source>
</evidence>
<feature type="binding site" evidence="7">
    <location>
        <begin position="476"/>
        <end position="480"/>
    </location>
    <ligand>
        <name>substrate</name>
    </ligand>
</feature>
<dbReference type="EMBL" id="FOHN01000027">
    <property type="protein sequence ID" value="SET52317.1"/>
    <property type="molecule type" value="Genomic_DNA"/>
</dbReference>
<feature type="active site" description="Proton donor" evidence="6">
    <location>
        <position position="548"/>
    </location>
</feature>
<evidence type="ECO:0000256" key="3">
    <source>
        <dbReference type="ARBA" id="ARBA00022801"/>
    </source>
</evidence>
<dbReference type="RefSeq" id="WP_092478709.1">
    <property type="nucleotide sequence ID" value="NZ_FOHN01000027.1"/>
</dbReference>
<dbReference type="EC" id="3.2.1.22" evidence="2 5"/>
<dbReference type="PANTHER" id="PTHR43053">
    <property type="entry name" value="GLYCOSIDASE FAMILY 31"/>
    <property type="match status" value="1"/>
</dbReference>
<evidence type="ECO:0000256" key="2">
    <source>
        <dbReference type="ARBA" id="ARBA00012755"/>
    </source>
</evidence>
<dbReference type="Gene3D" id="2.70.98.60">
    <property type="entry name" value="alpha-galactosidase from lactobacil brevis"/>
    <property type="match status" value="1"/>
</dbReference>
<evidence type="ECO:0000256" key="4">
    <source>
        <dbReference type="ARBA" id="ARBA00023295"/>
    </source>
</evidence>
<protein>
    <recommendedName>
        <fullName evidence="2 5">Alpha-galactosidase</fullName>
        <ecNumber evidence="2 5">3.2.1.22</ecNumber>
    </recommendedName>
</protein>
<feature type="binding site" evidence="7">
    <location>
        <position position="548"/>
    </location>
    <ligand>
        <name>substrate</name>
    </ligand>
</feature>
<dbReference type="PROSITE" id="PS00512">
    <property type="entry name" value="ALPHA_GALACTOSIDASE"/>
    <property type="match status" value="1"/>
</dbReference>
<dbReference type="InterPro" id="IPR038417">
    <property type="entry name" value="Alpga-gal_N_sf"/>
</dbReference>
<dbReference type="Pfam" id="PF16874">
    <property type="entry name" value="Glyco_hydro_36C"/>
    <property type="match status" value="1"/>
</dbReference>
<dbReference type="SUPFAM" id="SSF51445">
    <property type="entry name" value="(Trans)glycosidases"/>
    <property type="match status" value="1"/>
</dbReference>
<dbReference type="PIRSF" id="PIRSF005536">
    <property type="entry name" value="Agal"/>
    <property type="match status" value="1"/>
</dbReference>
<dbReference type="FunFam" id="3.20.20.70:FF:000118">
    <property type="entry name" value="Alpha-galactosidase"/>
    <property type="match status" value="1"/>
</dbReference>
<dbReference type="CDD" id="cd14791">
    <property type="entry name" value="GH36"/>
    <property type="match status" value="1"/>
</dbReference>
<evidence type="ECO:0000256" key="6">
    <source>
        <dbReference type="PIRSR" id="PIRSR005536-1"/>
    </source>
</evidence>
<dbReference type="GO" id="GO:0016052">
    <property type="term" value="P:carbohydrate catabolic process"/>
    <property type="evidence" value="ECO:0007669"/>
    <property type="project" value="InterPro"/>
</dbReference>
<comment type="catalytic activity">
    <reaction evidence="1 5">
        <text>Hydrolysis of terminal, non-reducing alpha-D-galactose residues in alpha-D-galactosides, including galactose oligosaccharides, galactomannans and galactolipids.</text>
        <dbReference type="EC" id="3.2.1.22"/>
    </reaction>
</comment>
<feature type="binding site" evidence="7">
    <location>
        <position position="443"/>
    </location>
    <ligand>
        <name>substrate</name>
    </ligand>
</feature>
<dbReference type="STRING" id="29364.SAMN04487772_12725"/>
<feature type="domain" description="Glycosyl hydrolase family 36 C-terminal" evidence="8">
    <location>
        <begin position="650"/>
        <end position="725"/>
    </location>
</feature>
<dbReference type="InterPro" id="IPR002252">
    <property type="entry name" value="Glyco_hydro_36"/>
</dbReference>
<evidence type="ECO:0000256" key="7">
    <source>
        <dbReference type="PIRSR" id="PIRSR005536-2"/>
    </source>
</evidence>
<dbReference type="InterPro" id="IPR013780">
    <property type="entry name" value="Glyco_hydro_b"/>
</dbReference>
<evidence type="ECO:0000256" key="5">
    <source>
        <dbReference type="PIRNR" id="PIRNR005536"/>
    </source>
</evidence>
<feature type="binding site" evidence="7">
    <location>
        <position position="199"/>
    </location>
    <ligand>
        <name>substrate</name>
    </ligand>
</feature>
<dbReference type="PANTHER" id="PTHR43053:SF3">
    <property type="entry name" value="ALPHA-GALACTOSIDASE C-RELATED"/>
    <property type="match status" value="1"/>
</dbReference>
<dbReference type="InterPro" id="IPR017853">
    <property type="entry name" value="GH"/>
</dbReference>
<name>A0A1I0F343_9FIRM</name>
<feature type="active site" description="Nucleophile" evidence="6">
    <location>
        <position position="478"/>
    </location>
</feature>
<evidence type="ECO:0000256" key="1">
    <source>
        <dbReference type="ARBA" id="ARBA00001255"/>
    </source>
</evidence>
<dbReference type="Pfam" id="PF16875">
    <property type="entry name" value="Glyco_hydro_36N"/>
    <property type="match status" value="1"/>
</dbReference>